<evidence type="ECO:0000256" key="6">
    <source>
        <dbReference type="ARBA" id="ARBA00023118"/>
    </source>
</evidence>
<evidence type="ECO:0000313" key="10">
    <source>
        <dbReference type="EMBL" id="GGP03323.1"/>
    </source>
</evidence>
<comment type="caution">
    <text evidence="10">The sequence shown here is derived from an EMBL/GenBank/DDBJ whole genome shotgun (WGS) entry which is preliminary data.</text>
</comment>
<evidence type="ECO:0000256" key="1">
    <source>
        <dbReference type="ARBA" id="ARBA00004236"/>
    </source>
</evidence>
<dbReference type="Pfam" id="PF18967">
    <property type="entry name" value="PycTM"/>
    <property type="match status" value="1"/>
</dbReference>
<keyword evidence="6" id="KW-0051">Antiviral defense</keyword>
<dbReference type="AlphaFoldDB" id="A0A918A1K9"/>
<evidence type="ECO:0000256" key="5">
    <source>
        <dbReference type="ARBA" id="ARBA00022989"/>
    </source>
</evidence>
<proteinExistence type="predicted"/>
<name>A0A918A1K9_9ACTN</name>
<keyword evidence="11" id="KW-1185">Reference proteome</keyword>
<feature type="domain" description="Pycsar effector protein" evidence="9">
    <location>
        <begin position="21"/>
        <end position="164"/>
    </location>
</feature>
<feature type="transmembrane region" description="Helical" evidence="8">
    <location>
        <begin position="34"/>
        <end position="52"/>
    </location>
</feature>
<dbReference type="RefSeq" id="WP_189137649.1">
    <property type="nucleotide sequence ID" value="NZ_BMNK01000002.1"/>
</dbReference>
<keyword evidence="5 8" id="KW-1133">Transmembrane helix</keyword>
<dbReference type="InterPro" id="IPR043760">
    <property type="entry name" value="PycTM_dom"/>
</dbReference>
<protein>
    <recommendedName>
        <fullName evidence="9">Pycsar effector protein domain-containing protein</fullName>
    </recommendedName>
</protein>
<accession>A0A918A1K9</accession>
<gene>
    <name evidence="10" type="ORF">GCM10012278_14080</name>
</gene>
<feature type="transmembrane region" description="Helical" evidence="8">
    <location>
        <begin position="64"/>
        <end position="88"/>
    </location>
</feature>
<dbReference type="Proteomes" id="UP000660745">
    <property type="component" value="Unassembled WGS sequence"/>
</dbReference>
<evidence type="ECO:0000256" key="2">
    <source>
        <dbReference type="ARBA" id="ARBA00022475"/>
    </source>
</evidence>
<keyword evidence="3 8" id="KW-0812">Transmembrane</keyword>
<comment type="subcellular location">
    <subcellularLocation>
        <location evidence="1">Cell membrane</location>
    </subcellularLocation>
</comment>
<evidence type="ECO:0000313" key="11">
    <source>
        <dbReference type="Proteomes" id="UP000660745"/>
    </source>
</evidence>
<evidence type="ECO:0000256" key="3">
    <source>
        <dbReference type="ARBA" id="ARBA00022692"/>
    </source>
</evidence>
<keyword evidence="4" id="KW-0547">Nucleotide-binding</keyword>
<evidence type="ECO:0000256" key="8">
    <source>
        <dbReference type="SAM" id="Phobius"/>
    </source>
</evidence>
<feature type="transmembrane region" description="Helical" evidence="8">
    <location>
        <begin position="148"/>
        <end position="168"/>
    </location>
</feature>
<organism evidence="10 11">
    <name type="scientific">Nonomuraea glycinis</name>
    <dbReference type="NCBI Taxonomy" id="2047744"/>
    <lineage>
        <taxon>Bacteria</taxon>
        <taxon>Bacillati</taxon>
        <taxon>Actinomycetota</taxon>
        <taxon>Actinomycetes</taxon>
        <taxon>Streptosporangiales</taxon>
        <taxon>Streptosporangiaceae</taxon>
        <taxon>Nonomuraea</taxon>
    </lineage>
</organism>
<evidence type="ECO:0000256" key="7">
    <source>
        <dbReference type="ARBA" id="ARBA00023136"/>
    </source>
</evidence>
<keyword evidence="2" id="KW-1003">Cell membrane</keyword>
<reference evidence="10" key="2">
    <citation type="submission" date="2020-09" db="EMBL/GenBank/DDBJ databases">
        <authorList>
            <person name="Sun Q."/>
            <person name="Zhou Y."/>
        </authorList>
    </citation>
    <scope>NUCLEOTIDE SEQUENCE</scope>
    <source>
        <strain evidence="10">CGMCC 4.7430</strain>
    </source>
</reference>
<evidence type="ECO:0000256" key="4">
    <source>
        <dbReference type="ARBA" id="ARBA00022741"/>
    </source>
</evidence>
<dbReference type="EMBL" id="BMNK01000002">
    <property type="protein sequence ID" value="GGP03323.1"/>
    <property type="molecule type" value="Genomic_DNA"/>
</dbReference>
<reference evidence="10" key="1">
    <citation type="journal article" date="2014" name="Int. J. Syst. Evol. Microbiol.">
        <title>Complete genome sequence of Corynebacterium casei LMG S-19264T (=DSM 44701T), isolated from a smear-ripened cheese.</title>
        <authorList>
            <consortium name="US DOE Joint Genome Institute (JGI-PGF)"/>
            <person name="Walter F."/>
            <person name="Albersmeier A."/>
            <person name="Kalinowski J."/>
            <person name="Ruckert C."/>
        </authorList>
    </citation>
    <scope>NUCLEOTIDE SEQUENCE</scope>
    <source>
        <strain evidence="10">CGMCC 4.7430</strain>
    </source>
</reference>
<evidence type="ECO:0000259" key="9">
    <source>
        <dbReference type="Pfam" id="PF18967"/>
    </source>
</evidence>
<keyword evidence="7 8" id="KW-0472">Membrane</keyword>
<sequence>MKTNASDAGHEEVVSALTAATVCQSYVQHADTKAGVFIVVQAGGASMLAAQMGPVFTILRGCGWVALAGLVLLIGFAVSFVASGYHLVQALRPDLRPTDRPSRFSIVNRPTRNAGHGNPGQQAEEAWATVQVLSEIAARKHRRIARSIPWICLLVVTTIGAIALGAAAS</sequence>